<gene>
    <name evidence="2" type="ORF">NC992_01215</name>
</gene>
<keyword evidence="3" id="KW-1185">Reference proteome</keyword>
<dbReference type="InterPro" id="IPR012340">
    <property type="entry name" value="NA-bd_OB-fold"/>
</dbReference>
<dbReference type="Gene3D" id="2.40.50.140">
    <property type="entry name" value="Nucleic acid-binding proteins"/>
    <property type="match status" value="1"/>
</dbReference>
<name>A0ABV0JY68_9CYAN</name>
<dbReference type="Proteomes" id="UP001482513">
    <property type="component" value="Unassembled WGS sequence"/>
</dbReference>
<evidence type="ECO:0000313" key="2">
    <source>
        <dbReference type="EMBL" id="MEP0945480.1"/>
    </source>
</evidence>
<accession>A0ABV0JY68</accession>
<evidence type="ECO:0000256" key="1">
    <source>
        <dbReference type="SAM" id="Phobius"/>
    </source>
</evidence>
<keyword evidence="1" id="KW-0812">Transmembrane</keyword>
<keyword evidence="1" id="KW-1133">Transmembrane helix</keyword>
<reference evidence="2 3" key="1">
    <citation type="submission" date="2022-04" db="EMBL/GenBank/DDBJ databases">
        <title>Positive selection, recombination, and allopatry shape intraspecific diversity of widespread and dominant cyanobacteria.</title>
        <authorList>
            <person name="Wei J."/>
            <person name="Shu W."/>
            <person name="Hu C."/>
        </authorList>
    </citation>
    <scope>NUCLEOTIDE SEQUENCE [LARGE SCALE GENOMIC DNA]</scope>
    <source>
        <strain evidence="2 3">DQ-A4</strain>
    </source>
</reference>
<keyword evidence="1" id="KW-0472">Membrane</keyword>
<feature type="transmembrane region" description="Helical" evidence="1">
    <location>
        <begin position="62"/>
        <end position="86"/>
    </location>
</feature>
<sequence>MLIYGLCFVVGGIFVLLAAVGGLDGIDIDTNFDFDVEASASVDDIDAGTQIDQTLTALRDRWWLPFLSLRFWTFALCFFGLTGLLINLVQPNLVGWLGALIALLMGLFCGLVAALVLRSLGRQSVSSLIRPETLTGQIAIVEIPFDTNSRGKVSLSIAGSTVSFFAITQEEREFHVGETVLVVGMEHNKLWVAAAEGLRE</sequence>
<dbReference type="EMBL" id="JAMPKX010000001">
    <property type="protein sequence ID" value="MEP0945480.1"/>
    <property type="molecule type" value="Genomic_DNA"/>
</dbReference>
<organism evidence="2 3">
    <name type="scientific">Leptolyngbya subtilissima DQ-A4</name>
    <dbReference type="NCBI Taxonomy" id="2933933"/>
    <lineage>
        <taxon>Bacteria</taxon>
        <taxon>Bacillati</taxon>
        <taxon>Cyanobacteriota</taxon>
        <taxon>Cyanophyceae</taxon>
        <taxon>Leptolyngbyales</taxon>
        <taxon>Leptolyngbyaceae</taxon>
        <taxon>Leptolyngbya group</taxon>
        <taxon>Leptolyngbya</taxon>
    </lineage>
</organism>
<evidence type="ECO:0000313" key="3">
    <source>
        <dbReference type="Proteomes" id="UP001482513"/>
    </source>
</evidence>
<comment type="caution">
    <text evidence="2">The sequence shown here is derived from an EMBL/GenBank/DDBJ whole genome shotgun (WGS) entry which is preliminary data.</text>
</comment>
<feature type="transmembrane region" description="Helical" evidence="1">
    <location>
        <begin position="93"/>
        <end position="117"/>
    </location>
</feature>
<protein>
    <submittedName>
        <fullName evidence="2">YqiJ family protein</fullName>
    </submittedName>
</protein>
<proteinExistence type="predicted"/>